<dbReference type="InterPro" id="IPR036249">
    <property type="entry name" value="Thioredoxin-like_sf"/>
</dbReference>
<dbReference type="SUPFAM" id="SSF48208">
    <property type="entry name" value="Six-hairpin glycosidases"/>
    <property type="match status" value="1"/>
</dbReference>
<dbReference type="PIRSF" id="PIRSF006402">
    <property type="entry name" value="UCP006402_thioredoxin"/>
    <property type="match status" value="1"/>
</dbReference>
<dbReference type="PANTHER" id="PTHR42899:SF1">
    <property type="entry name" value="SPERMATOGENESIS-ASSOCIATED PROTEIN 20"/>
    <property type="match status" value="1"/>
</dbReference>
<dbReference type="Gene3D" id="1.50.10.10">
    <property type="match status" value="1"/>
</dbReference>
<dbReference type="InterPro" id="IPR008928">
    <property type="entry name" value="6-hairpin_glycosidase_sf"/>
</dbReference>
<keyword evidence="4" id="KW-1185">Reference proteome</keyword>
<dbReference type="SUPFAM" id="SSF52833">
    <property type="entry name" value="Thioredoxin-like"/>
    <property type="match status" value="1"/>
</dbReference>
<protein>
    <recommendedName>
        <fullName evidence="2">Spermatogenesis-associated protein 20-like TRX domain-containing protein</fullName>
    </recommendedName>
</protein>
<feature type="compositionally biased region" description="Polar residues" evidence="1">
    <location>
        <begin position="206"/>
        <end position="216"/>
    </location>
</feature>
<name>A0ABR0K0D0_9EURO</name>
<evidence type="ECO:0000256" key="1">
    <source>
        <dbReference type="SAM" id="MobiDB-lite"/>
    </source>
</evidence>
<comment type="caution">
    <text evidence="3">The sequence shown here is derived from an EMBL/GenBank/DDBJ whole genome shotgun (WGS) entry which is preliminary data.</text>
</comment>
<dbReference type="InterPro" id="IPR012341">
    <property type="entry name" value="6hp_glycosidase-like_sf"/>
</dbReference>
<feature type="region of interest" description="Disordered" evidence="1">
    <location>
        <begin position="201"/>
        <end position="221"/>
    </location>
</feature>
<dbReference type="InterPro" id="IPR024705">
    <property type="entry name" value="Ssp411"/>
</dbReference>
<reference evidence="3 4" key="1">
    <citation type="submission" date="2023-08" db="EMBL/GenBank/DDBJ databases">
        <title>Black Yeasts Isolated from many extreme environments.</title>
        <authorList>
            <person name="Coleine C."/>
            <person name="Stajich J.E."/>
            <person name="Selbmann L."/>
        </authorList>
    </citation>
    <scope>NUCLEOTIDE SEQUENCE [LARGE SCALE GENOMIC DNA]</scope>
    <source>
        <strain evidence="3 4">CCFEE 5885</strain>
    </source>
</reference>
<dbReference type="EMBL" id="JAVRRG010000141">
    <property type="protein sequence ID" value="KAK5081088.1"/>
    <property type="molecule type" value="Genomic_DNA"/>
</dbReference>
<dbReference type="PANTHER" id="PTHR42899">
    <property type="entry name" value="SPERMATOGENESIS-ASSOCIATED PROTEIN 20"/>
    <property type="match status" value="1"/>
</dbReference>
<evidence type="ECO:0000313" key="4">
    <source>
        <dbReference type="Proteomes" id="UP001345013"/>
    </source>
</evidence>
<evidence type="ECO:0000259" key="2">
    <source>
        <dbReference type="Pfam" id="PF03190"/>
    </source>
</evidence>
<organism evidence="3 4">
    <name type="scientific">Lithohypha guttulata</name>
    <dbReference type="NCBI Taxonomy" id="1690604"/>
    <lineage>
        <taxon>Eukaryota</taxon>
        <taxon>Fungi</taxon>
        <taxon>Dikarya</taxon>
        <taxon>Ascomycota</taxon>
        <taxon>Pezizomycotina</taxon>
        <taxon>Eurotiomycetes</taxon>
        <taxon>Chaetothyriomycetidae</taxon>
        <taxon>Chaetothyriales</taxon>
        <taxon>Trichomeriaceae</taxon>
        <taxon>Lithohypha</taxon>
    </lineage>
</organism>
<dbReference type="InterPro" id="IPR004879">
    <property type="entry name" value="Ssp411-like_TRX"/>
</dbReference>
<feature type="domain" description="Spermatogenesis-associated protein 20-like TRX" evidence="2">
    <location>
        <begin position="9"/>
        <end position="198"/>
    </location>
</feature>
<dbReference type="Gene3D" id="3.40.30.10">
    <property type="entry name" value="Glutaredoxin"/>
    <property type="match status" value="1"/>
</dbReference>
<dbReference type="Pfam" id="PF03190">
    <property type="entry name" value="Thioredox_DsbH"/>
    <property type="match status" value="1"/>
</dbReference>
<sequence length="787" mass="87197">MASSLQLKNVLSSSTSPYLRAHKNNPVAWQEWGPAALEQASKHQRMIFLSVGYKYVLKSSEDRKVLTQSTSACHWCHVMERESFSSTDVAEVLNNNFIPIKLDRESRPDLDEIYMNFVTATTGHGGWPLNVFLTPDLKPIFGGTYWPGPSSSIAVPAEVDLEDRPLNFLDILHKIIDVWTTDRQKCVRSAEDVTRQLQEFALEGSYRSTQPSTPTGSDDPEPLDLDLLDDALSHFAAKYDSELGGFSHAPKFPMPVNLRFLLRLGASVSADGRRTTHTRFGFPAPLPGILGKEACTTAASMALHTLLAMSRSGLRDHLGHGFHRYGVTPNWNLPHFEKMLYDNTELLAVYCDAWALSRNPEILGTIYDLVEYLTSMDSSIVRSGGGWYSSEDADSYPGNNTNAEKQEGAYYVWTMKELQSVLGHRDASIVASHFGVRSDGNVPAKYDVHDELLNQNTIFVSATPSVLARDFQLKEEEIVRIIKAGKSKLEDYRSTHRSKPEVDTKVIASWNGLGINALARAAATLSTIDESRAQKCRDGAIRGLEFIRREMFNPASGKLTRIHNPSASQDDPARDLAFIDDYANVIKAAIGVYDLTLDFQYLDFAFKLQSTLDKYFLAPTSGGYLQAAKVDLSTSASSDQILRLKPGTDNVTPSPNGIIVSNLFYLASYAKTAPQLQTDLALGDRLNRQAKGVIDAFAVEMLQHPFLYVTLLGGVVMESLGVHSLIVPNDMSLEEVQERGLRGFSRTVVRGDEGMRSGEVMICTSDGMCRPLKEGDLDNDQQKLENQ</sequence>
<dbReference type="CDD" id="cd02955">
    <property type="entry name" value="SSP411"/>
    <property type="match status" value="1"/>
</dbReference>
<proteinExistence type="predicted"/>
<accession>A0ABR0K0D0</accession>
<dbReference type="Proteomes" id="UP001345013">
    <property type="component" value="Unassembled WGS sequence"/>
</dbReference>
<evidence type="ECO:0000313" key="3">
    <source>
        <dbReference type="EMBL" id="KAK5081088.1"/>
    </source>
</evidence>
<gene>
    <name evidence="3" type="ORF">LTR24_008304</name>
</gene>